<accession>A0A6J5RBZ5</accession>
<dbReference type="EMBL" id="LR797198">
    <property type="protein sequence ID" value="CAB4193362.1"/>
    <property type="molecule type" value="Genomic_DNA"/>
</dbReference>
<organism evidence="2">
    <name type="scientific">uncultured Caudovirales phage</name>
    <dbReference type="NCBI Taxonomy" id="2100421"/>
    <lineage>
        <taxon>Viruses</taxon>
        <taxon>Duplodnaviria</taxon>
        <taxon>Heunggongvirae</taxon>
        <taxon>Uroviricota</taxon>
        <taxon>Caudoviricetes</taxon>
        <taxon>Peduoviridae</taxon>
        <taxon>Maltschvirus</taxon>
        <taxon>Maltschvirus maltsch</taxon>
    </lineage>
</organism>
<protein>
    <submittedName>
        <fullName evidence="2">Uncharacterized protein</fullName>
    </submittedName>
</protein>
<evidence type="ECO:0000313" key="2">
    <source>
        <dbReference type="EMBL" id="CAB4193362.1"/>
    </source>
</evidence>
<gene>
    <name evidence="1" type="ORF">UFOVP1119_86</name>
    <name evidence="2" type="ORF">UFOVP1238_60</name>
</gene>
<sequence length="71" mass="8379">MKDNNMKERAIIDYINQLEVDIKVYNDAIINDYGKTPVSEEVKDFYRSEIKERENSIELLKKELEKIGGIK</sequence>
<evidence type="ECO:0000313" key="1">
    <source>
        <dbReference type="EMBL" id="CAB4185617.1"/>
    </source>
</evidence>
<dbReference type="EMBL" id="LR797076">
    <property type="protein sequence ID" value="CAB4185617.1"/>
    <property type="molecule type" value="Genomic_DNA"/>
</dbReference>
<proteinExistence type="predicted"/>
<reference evidence="2" key="1">
    <citation type="submission" date="2020-05" db="EMBL/GenBank/DDBJ databases">
        <authorList>
            <person name="Chiriac C."/>
            <person name="Salcher M."/>
            <person name="Ghai R."/>
            <person name="Kavagutti S V."/>
        </authorList>
    </citation>
    <scope>NUCLEOTIDE SEQUENCE</scope>
</reference>
<name>A0A6J5RBZ5_9CAUD</name>